<feature type="region of interest" description="Disordered" evidence="1">
    <location>
        <begin position="42"/>
        <end position="106"/>
    </location>
</feature>
<comment type="caution">
    <text evidence="2">The sequence shown here is derived from an EMBL/GenBank/DDBJ whole genome shotgun (WGS) entry which is preliminary data.</text>
</comment>
<dbReference type="InterPro" id="IPR003903">
    <property type="entry name" value="UIM_dom"/>
</dbReference>
<dbReference type="AlphaFoldDB" id="A0A812LV16"/>
<accession>A0A812LV16</accession>
<evidence type="ECO:0000313" key="3">
    <source>
        <dbReference type="Proteomes" id="UP000601435"/>
    </source>
</evidence>
<feature type="compositionally biased region" description="Basic residues" evidence="1">
    <location>
        <begin position="536"/>
        <end position="551"/>
    </location>
</feature>
<feature type="region of interest" description="Disordered" evidence="1">
    <location>
        <begin position="508"/>
        <end position="728"/>
    </location>
</feature>
<feature type="compositionally biased region" description="Low complexity" evidence="1">
    <location>
        <begin position="288"/>
        <end position="301"/>
    </location>
</feature>
<feature type="compositionally biased region" description="Acidic residues" evidence="1">
    <location>
        <begin position="557"/>
        <end position="567"/>
    </location>
</feature>
<feature type="compositionally biased region" description="Acidic residues" evidence="1">
    <location>
        <begin position="55"/>
        <end position="88"/>
    </location>
</feature>
<gene>
    <name evidence="2" type="ORF">SNEC2469_LOCUS5248</name>
</gene>
<feature type="compositionally biased region" description="Low complexity" evidence="1">
    <location>
        <begin position="200"/>
        <end position="212"/>
    </location>
</feature>
<dbReference type="Proteomes" id="UP000601435">
    <property type="component" value="Unassembled WGS sequence"/>
</dbReference>
<feature type="compositionally biased region" description="Basic residues" evidence="1">
    <location>
        <begin position="709"/>
        <end position="722"/>
    </location>
</feature>
<name>A0A812LV16_9DINO</name>
<proteinExistence type="predicted"/>
<dbReference type="PROSITE" id="PS50330">
    <property type="entry name" value="UIM"/>
    <property type="match status" value="1"/>
</dbReference>
<feature type="compositionally biased region" description="Basic and acidic residues" evidence="1">
    <location>
        <begin position="611"/>
        <end position="643"/>
    </location>
</feature>
<evidence type="ECO:0000313" key="2">
    <source>
        <dbReference type="EMBL" id="CAE7251608.1"/>
    </source>
</evidence>
<sequence>MSVHVIAEYFKRFYVGYRPMNLRMPTSVDGQAFDYMLFPAREAPSRAPSSGSAAADDEEDDDEYDEAAESEAAMEDDEFVEVGEEEEPITGGSSSANPVPMEVGKPDMDVNMEPTRPVITDDVVPTTGEATHPPEPVPTTGAATSPPKPAKERKQHYLVKDRAYGYLCVLCGNSAMETGILRAKKCFPLPDLRPMDAKLEAASQSSKASSPGSPHPKPTEREVSMLEELASLQKQKALLEELLQLQELEDFEKALQQEEEELQQALRRSELQAEEDELNRKCSRPADDAVAPTTGTPPAKAARPDDEAPPAIVEPARTKPVEAKVVPTTDFEVPPQAIVEPSQAEPVEAKVVPPVGSMGSAVCFLIAVIGPDLLDTVPDEPLFDMPPPEAVSEGVSEELLGTCKRLEVPPVATGPEALQEEVVQPSSVSIRIAPESDAEEGEEELMEHDVLIDVNTEGKLEADKVPEGHEDTKPPSPSKATVFYDKHMPPCPIEVDHKPATPAEQRLAVSAPGNGRGRGRGGRGSKVPVTEGTGRGRSRGAGRGRGGRGRGLKVQATEDEEEEECESGAESGTASGGEIEPEPKAASKAGRPKGGAKAAPKRASTPKSKAAPKDKAKDPAPEVKTRGPAKERKAKEPAPDVKTRGPAKKRKAEDPAPEVKVPSGPAKKGGGKAPAPKAVPKAKGKASAKPSASKPNNAADDAEAEKKAQKSRKSVAYHRAAKLAKEAGKSEEECKEAGIYTRVFGENLLKAFDEWRKLPPAERADIRGRRHVDLGSSDKEIFAALETGDLWIPDSWSGVMENFKDEVMMKACGDEFLRSELKQLSEQAANGLTFERKTSSFQLAGNQNVPLSAGKIERRETELSLGSYDSAVEDAQNPNPKLDELLNLQRANSMPPPKTSPKRLLEGPGRSPDPKKLAVEAPAEMAKDSPRPKGSQSEGSPGPSLSERSTPVPAPAPKAAKRGKSPTYWRLRRYFEPKACGALKCSPEALALYKTENGREQLREMLKSHGTFGALEVSLKKTHLKKKRLERAGGWYTKTYLQNVAHWTKKNEIHGEEEARLLLSDTFTLLDEEGHEISIEGSLQIDDDNSGFLLGNDMPSIDSSAADLDRLEKLAPEAGARAAGLRDSVSEALRDLKGYFKQLTTKQAVYWPEEQSRLSRKDPVAAPMLTSQMSCSVVLNKEHSMLSRFLFTCIPSEMYRAKTLDTLMEAMVSDLEDLFRNGVFLDPSQAQLAMESGWKMLDPGINS</sequence>
<feature type="compositionally biased region" description="Basic and acidic residues" evidence="1">
    <location>
        <begin position="278"/>
        <end position="287"/>
    </location>
</feature>
<keyword evidence="3" id="KW-1185">Reference proteome</keyword>
<dbReference type="EMBL" id="CAJNJA010009886">
    <property type="protein sequence ID" value="CAE7251608.1"/>
    <property type="molecule type" value="Genomic_DNA"/>
</dbReference>
<feature type="compositionally biased region" description="Low complexity" evidence="1">
    <location>
        <begin position="568"/>
        <end position="609"/>
    </location>
</feature>
<feature type="compositionally biased region" description="Low complexity" evidence="1">
    <location>
        <begin position="42"/>
        <end position="54"/>
    </location>
</feature>
<feature type="region of interest" description="Disordered" evidence="1">
    <location>
        <begin position="891"/>
        <end position="964"/>
    </location>
</feature>
<feature type="region of interest" description="Disordered" evidence="1">
    <location>
        <begin position="266"/>
        <end position="311"/>
    </location>
</feature>
<protein>
    <submittedName>
        <fullName evidence="2">Uncharacterized protein</fullName>
    </submittedName>
</protein>
<reference evidence="2" key="1">
    <citation type="submission" date="2021-02" db="EMBL/GenBank/DDBJ databases">
        <authorList>
            <person name="Dougan E. K."/>
            <person name="Rhodes N."/>
            <person name="Thang M."/>
            <person name="Chan C."/>
        </authorList>
    </citation>
    <scope>NUCLEOTIDE SEQUENCE</scope>
</reference>
<dbReference type="OrthoDB" id="442840at2759"/>
<feature type="compositionally biased region" description="Low complexity" evidence="1">
    <location>
        <begin position="687"/>
        <end position="699"/>
    </location>
</feature>
<feature type="region of interest" description="Disordered" evidence="1">
    <location>
        <begin position="121"/>
        <end position="152"/>
    </location>
</feature>
<evidence type="ECO:0000256" key="1">
    <source>
        <dbReference type="SAM" id="MobiDB-lite"/>
    </source>
</evidence>
<feature type="region of interest" description="Disordered" evidence="1">
    <location>
        <begin position="199"/>
        <end position="222"/>
    </location>
</feature>
<organism evidence="2 3">
    <name type="scientific">Symbiodinium necroappetens</name>
    <dbReference type="NCBI Taxonomy" id="1628268"/>
    <lineage>
        <taxon>Eukaryota</taxon>
        <taxon>Sar</taxon>
        <taxon>Alveolata</taxon>
        <taxon>Dinophyceae</taxon>
        <taxon>Suessiales</taxon>
        <taxon>Symbiodiniaceae</taxon>
        <taxon>Symbiodinium</taxon>
    </lineage>
</organism>